<evidence type="ECO:0000313" key="2">
    <source>
        <dbReference type="Proteomes" id="UP001066276"/>
    </source>
</evidence>
<dbReference type="AlphaFoldDB" id="A0AAV7MGE3"/>
<name>A0AAV7MGE3_PLEWA</name>
<comment type="caution">
    <text evidence="1">The sequence shown here is derived from an EMBL/GenBank/DDBJ whole genome shotgun (WGS) entry which is preliminary data.</text>
</comment>
<proteinExistence type="predicted"/>
<dbReference type="EMBL" id="JANPWB010000013">
    <property type="protein sequence ID" value="KAJ1102846.1"/>
    <property type="molecule type" value="Genomic_DNA"/>
</dbReference>
<dbReference type="Proteomes" id="UP001066276">
    <property type="component" value="Chromosome 9"/>
</dbReference>
<protein>
    <submittedName>
        <fullName evidence="1">Uncharacterized protein</fullName>
    </submittedName>
</protein>
<accession>A0AAV7MGE3</accession>
<reference evidence="1" key="1">
    <citation type="journal article" date="2022" name="bioRxiv">
        <title>Sequencing and chromosome-scale assembly of the giantPleurodeles waltlgenome.</title>
        <authorList>
            <person name="Brown T."/>
            <person name="Elewa A."/>
            <person name="Iarovenko S."/>
            <person name="Subramanian E."/>
            <person name="Araus A.J."/>
            <person name="Petzold A."/>
            <person name="Susuki M."/>
            <person name="Suzuki K.-i.T."/>
            <person name="Hayashi T."/>
            <person name="Toyoda A."/>
            <person name="Oliveira C."/>
            <person name="Osipova E."/>
            <person name="Leigh N.D."/>
            <person name="Simon A."/>
            <person name="Yun M.H."/>
        </authorList>
    </citation>
    <scope>NUCLEOTIDE SEQUENCE</scope>
    <source>
        <strain evidence="1">20211129_DDA</strain>
        <tissue evidence="1">Liver</tissue>
    </source>
</reference>
<keyword evidence="2" id="KW-1185">Reference proteome</keyword>
<gene>
    <name evidence="1" type="ORF">NDU88_000287</name>
</gene>
<evidence type="ECO:0000313" key="1">
    <source>
        <dbReference type="EMBL" id="KAJ1102846.1"/>
    </source>
</evidence>
<organism evidence="1 2">
    <name type="scientific">Pleurodeles waltl</name>
    <name type="common">Iberian ribbed newt</name>
    <dbReference type="NCBI Taxonomy" id="8319"/>
    <lineage>
        <taxon>Eukaryota</taxon>
        <taxon>Metazoa</taxon>
        <taxon>Chordata</taxon>
        <taxon>Craniata</taxon>
        <taxon>Vertebrata</taxon>
        <taxon>Euteleostomi</taxon>
        <taxon>Amphibia</taxon>
        <taxon>Batrachia</taxon>
        <taxon>Caudata</taxon>
        <taxon>Salamandroidea</taxon>
        <taxon>Salamandridae</taxon>
        <taxon>Pleurodelinae</taxon>
        <taxon>Pleurodeles</taxon>
    </lineage>
</organism>
<sequence length="125" mass="13594">MRAPAGDTYCPKNVPRQNIQEYVPLDMDSQQMLLRTSAHRCMGSNQGRRMRARLRLGAHQTRSLGRCKDVQHCGQGASCPRLLVVPLKMLPGNPPSLMACAIRSRESGVAPGAVRLQEGASAADL</sequence>